<reference evidence="1" key="1">
    <citation type="submission" date="2020-05" db="UniProtKB">
        <authorList>
            <consortium name="EnsemblMetazoa"/>
        </authorList>
    </citation>
    <scope>IDENTIFICATION</scope>
    <source>
        <strain evidence="1">TTRI</strain>
    </source>
</reference>
<evidence type="ECO:0000313" key="1">
    <source>
        <dbReference type="EnsemblMetazoa" id="GAUT041035-PA"/>
    </source>
</evidence>
<proteinExistence type="predicted"/>
<name>A0A1A9VLR5_GLOAU</name>
<dbReference type="AlphaFoldDB" id="A0A1A9VLR5"/>
<evidence type="ECO:0000313" key="2">
    <source>
        <dbReference type="Proteomes" id="UP000078200"/>
    </source>
</evidence>
<organism evidence="1 2">
    <name type="scientific">Glossina austeni</name>
    <name type="common">Savannah tsetse fly</name>
    <dbReference type="NCBI Taxonomy" id="7395"/>
    <lineage>
        <taxon>Eukaryota</taxon>
        <taxon>Metazoa</taxon>
        <taxon>Ecdysozoa</taxon>
        <taxon>Arthropoda</taxon>
        <taxon>Hexapoda</taxon>
        <taxon>Insecta</taxon>
        <taxon>Pterygota</taxon>
        <taxon>Neoptera</taxon>
        <taxon>Endopterygota</taxon>
        <taxon>Diptera</taxon>
        <taxon>Brachycera</taxon>
        <taxon>Muscomorpha</taxon>
        <taxon>Hippoboscoidea</taxon>
        <taxon>Glossinidae</taxon>
        <taxon>Glossina</taxon>
    </lineage>
</organism>
<dbReference type="Proteomes" id="UP000078200">
    <property type="component" value="Unassembled WGS sequence"/>
</dbReference>
<accession>A0A1A9VLR5</accession>
<dbReference type="EnsemblMetazoa" id="GAUT041035-RA">
    <property type="protein sequence ID" value="GAUT041035-PA"/>
    <property type="gene ID" value="GAUT041035"/>
</dbReference>
<sequence>MSVIGAFYNETFKNGIQNVLSRAVLLTTEWEKFYFAASQRYTKGIPLTPLNIISFAFSVAQEEDISFTVILHNLTFYASCKRARLLHIEHFPQYPNMLIKGEENLFFPNFVVYVTLLHAKIIIWQPFGVRWIVSEMQEGPECAQLRCNPWGYVPQFTNEACACFLGNRKFAFLSSHKHVSSNFLRKQLFKFRANRSVWDFHFIGREKEQNARDKTTISMSHILLNKVTTNKYEGAEMFNIRIDYVVKQKGGEGSENSKNCLKVKCKLCPSPLTDFTTGSTLKFATRNWLYVVKISALVIKNIFGNELVIISLQNNSQIIAEKLFKT</sequence>
<dbReference type="VEuPathDB" id="VectorBase:GAUT041035"/>
<protein>
    <submittedName>
        <fullName evidence="1">Uncharacterized protein</fullName>
    </submittedName>
</protein>
<keyword evidence="2" id="KW-1185">Reference proteome</keyword>